<reference evidence="3 4" key="1">
    <citation type="submission" date="2018-12" db="EMBL/GenBank/DDBJ databases">
        <title>Venturia inaequalis Genome Resource.</title>
        <authorList>
            <person name="Lichtner F.J."/>
        </authorList>
    </citation>
    <scope>NUCLEOTIDE SEQUENCE [LARGE SCALE GENOMIC DNA]</scope>
    <source>
        <strain evidence="3 4">120213</strain>
        <strain evidence="2">Bline_iso_100314</strain>
    </source>
</reference>
<protein>
    <submittedName>
        <fullName evidence="3">Uncharacterized protein</fullName>
    </submittedName>
</protein>
<gene>
    <name evidence="2" type="ORF">BLS_007204</name>
    <name evidence="3" type="ORF">EG328_003108</name>
</gene>
<sequence>MIPTYPYQAWGPRAQQFRFHPDYGYIPAGPSQPYHQWHPRHGPQSNTPGVPGPQDMQPLSSSTRSYRPSNPPPAPLHDADHIRAQKDWYMRNGAAIVEAAALKNPTSLRGSTRSANKQRLKDWMALKARFDAKAETLTAEAEALGITLKAGRTLRDFLRKIPDPVTEDSTEPTPPADEGPGRPGMSPGTTESENEHPPGCKTQ</sequence>
<feature type="compositionally biased region" description="Polar residues" evidence="1">
    <location>
        <begin position="57"/>
        <end position="68"/>
    </location>
</feature>
<evidence type="ECO:0000256" key="1">
    <source>
        <dbReference type="SAM" id="MobiDB-lite"/>
    </source>
</evidence>
<dbReference type="Proteomes" id="UP000447873">
    <property type="component" value="Unassembled WGS sequence"/>
</dbReference>
<name>A0A8H3YVM5_VENIN</name>
<feature type="compositionally biased region" description="Basic and acidic residues" evidence="1">
    <location>
        <begin position="193"/>
        <end position="203"/>
    </location>
</feature>
<feature type="region of interest" description="Disordered" evidence="1">
    <location>
        <begin position="159"/>
        <end position="203"/>
    </location>
</feature>
<organism evidence="3 4">
    <name type="scientific">Venturia inaequalis</name>
    <name type="common">Apple scab fungus</name>
    <dbReference type="NCBI Taxonomy" id="5025"/>
    <lineage>
        <taxon>Eukaryota</taxon>
        <taxon>Fungi</taxon>
        <taxon>Dikarya</taxon>
        <taxon>Ascomycota</taxon>
        <taxon>Pezizomycotina</taxon>
        <taxon>Dothideomycetes</taxon>
        <taxon>Pleosporomycetidae</taxon>
        <taxon>Venturiales</taxon>
        <taxon>Venturiaceae</taxon>
        <taxon>Venturia</taxon>
    </lineage>
</organism>
<dbReference type="EMBL" id="WNWS01000191">
    <property type="protein sequence ID" value="KAE9975595.1"/>
    <property type="molecule type" value="Genomic_DNA"/>
</dbReference>
<dbReference type="Proteomes" id="UP000433883">
    <property type="component" value="Unassembled WGS sequence"/>
</dbReference>
<evidence type="ECO:0000313" key="2">
    <source>
        <dbReference type="EMBL" id="KAE9966122.1"/>
    </source>
</evidence>
<accession>A0A8H3YVM5</accession>
<evidence type="ECO:0000313" key="3">
    <source>
        <dbReference type="EMBL" id="KAE9975595.1"/>
    </source>
</evidence>
<proteinExistence type="predicted"/>
<dbReference type="EMBL" id="WNWQ01000553">
    <property type="protein sequence ID" value="KAE9966122.1"/>
    <property type="molecule type" value="Genomic_DNA"/>
</dbReference>
<feature type="region of interest" description="Disordered" evidence="1">
    <location>
        <begin position="30"/>
        <end position="79"/>
    </location>
</feature>
<evidence type="ECO:0000313" key="4">
    <source>
        <dbReference type="Proteomes" id="UP000447873"/>
    </source>
</evidence>
<comment type="caution">
    <text evidence="3">The sequence shown here is derived from an EMBL/GenBank/DDBJ whole genome shotgun (WGS) entry which is preliminary data.</text>
</comment>
<dbReference type="AlphaFoldDB" id="A0A8H3YVM5"/>